<dbReference type="Proteomes" id="UP000077248">
    <property type="component" value="Unassembled WGS sequence"/>
</dbReference>
<accession>A0A177DD33</accession>
<evidence type="ECO:0008006" key="5">
    <source>
        <dbReference type="Google" id="ProtNLM"/>
    </source>
</evidence>
<evidence type="ECO:0000313" key="3">
    <source>
        <dbReference type="Proteomes" id="UP000077248"/>
    </source>
</evidence>
<protein>
    <recommendedName>
        <fullName evidence="5">FAD/NAD(P)-binding domain-containing protein</fullName>
    </recommendedName>
</protein>
<name>A0A177DD33_ALTAL</name>
<dbReference type="AlphaFoldDB" id="A0A177DD33"/>
<dbReference type="KEGG" id="aalt:CC77DRAFT_279537"/>
<sequence>MTSSNSNIYSTTRYLAQERTQNVKIPGGSRSTTLSGVKDADFVAIGLGGTNMLAMLWTIAMGRRAVGVDLRGDPFLGVHWNIRQDMYHQLGLIDKMMLDRYGLDNLPKRLDGSLLSLADLFYHPMTKSRDIIPGAIIEGYEKELHMVGEIHNIEYIDDRWKDGKPHRTVTTVPPPNIPEHPCPTEIRTDLREVLDGPSTFQAAAFSIQLLLRRYLEALEKIDLNAGKTPRCRLFTKHRVVQDGSGLVHLPCGRVQIRIEEVTEVQYHNDLQRIRTPGSDFIDLGVPELFSIATGINCREAEQLGFQQHDVHVDHGDGQGAKVAQADFVAGQFNILVDGRLRRRIASEFDQHGNESWVRQITVGHEGDPRVAWTIVEVPEHISLCPVERGLVSADTSKDSAEYFAAYQFLLYDYYISQASLVLEISPDELRRVAMVYGPKPFSLVERIGTDARVATNGIVAGDSFGNGHFLHSAGAMCGMLGHGYRFLEYWQRRAASHCAESSLCLLADRIKADTEALLEVSAKEFSQAIPSNFGAERGRKVAAASGIAEGKRAKVNAKRERGRRWDQAPLNPTDWRRVFMRNGRTWSDKLPRIDERHPASRVEKAKL</sequence>
<dbReference type="EMBL" id="PDXD01000028">
    <property type="protein sequence ID" value="RYN72111.1"/>
    <property type="molecule type" value="Genomic_DNA"/>
</dbReference>
<dbReference type="Proteomes" id="UP000291422">
    <property type="component" value="Unassembled WGS sequence"/>
</dbReference>
<dbReference type="GeneID" id="29116583"/>
<gene>
    <name evidence="2" type="ORF">AA0117_g8874</name>
    <name evidence="1" type="ORF">CC77DRAFT_279537</name>
</gene>
<reference evidence="2" key="3">
    <citation type="journal article" date="2019" name="J. ISSAAS">
        <title>Genomics, evolutionary history and diagnostics of the Alternaria alternata species group including apple and Asian pear pathotypes.</title>
        <authorList>
            <person name="Armitage A.D."/>
            <person name="Cockerton H.M."/>
            <person name="Sreenivasaprasad S."/>
            <person name="Woodhall J."/>
            <person name="Lane C."/>
            <person name="Harrison R.J."/>
            <person name="Clarkson J.P."/>
        </authorList>
    </citation>
    <scope>NUCLEOTIDE SEQUENCE</scope>
    <source>
        <strain evidence="2">FERA 1177</strain>
    </source>
</reference>
<reference evidence="4" key="2">
    <citation type="journal article" date="2019" name="bioRxiv">
        <title>Genomics, evolutionary history and diagnostics of the Alternaria alternata species group including apple and Asian pear pathotypes.</title>
        <authorList>
            <person name="Armitage A.D."/>
            <person name="Cockerton H.M."/>
            <person name="Sreenivasaprasad S."/>
            <person name="Woodhall J.W."/>
            <person name="Lane C.R."/>
            <person name="Harrison R.J."/>
            <person name="Clarkson J.P."/>
        </authorList>
    </citation>
    <scope>NUCLEOTIDE SEQUENCE [LARGE SCALE GENOMIC DNA]</scope>
    <source>
        <strain evidence="4">FERA 1177</strain>
    </source>
</reference>
<evidence type="ECO:0000313" key="4">
    <source>
        <dbReference type="Proteomes" id="UP000291422"/>
    </source>
</evidence>
<keyword evidence="3" id="KW-1185">Reference proteome</keyword>
<dbReference type="RefSeq" id="XP_018382548.1">
    <property type="nucleotide sequence ID" value="XM_018530989.1"/>
</dbReference>
<evidence type="ECO:0000313" key="1">
    <source>
        <dbReference type="EMBL" id="OAG17127.1"/>
    </source>
</evidence>
<dbReference type="VEuPathDB" id="FungiDB:CC77DRAFT_279537"/>
<proteinExistence type="predicted"/>
<dbReference type="EMBL" id="KV441487">
    <property type="protein sequence ID" value="OAG17127.1"/>
    <property type="molecule type" value="Genomic_DNA"/>
</dbReference>
<reference evidence="1 3" key="1">
    <citation type="submission" date="2016-05" db="EMBL/GenBank/DDBJ databases">
        <title>Comparative analysis of secretome profiles of manganese(II)-oxidizing ascomycete fungi.</title>
        <authorList>
            <consortium name="DOE Joint Genome Institute"/>
            <person name="Zeiner C.A."/>
            <person name="Purvine S.O."/>
            <person name="Zink E.M."/>
            <person name="Wu S."/>
            <person name="Pasa-Tolic L."/>
            <person name="Chaput D.L."/>
            <person name="Haridas S."/>
            <person name="Grigoriev I.V."/>
            <person name="Santelli C.M."/>
            <person name="Hansel C.M."/>
        </authorList>
    </citation>
    <scope>NUCLEOTIDE SEQUENCE [LARGE SCALE GENOMIC DNA]</scope>
    <source>
        <strain evidence="1 3">SRC1lrK2f</strain>
    </source>
</reference>
<organism evidence="1 3">
    <name type="scientific">Alternaria alternata</name>
    <name type="common">Alternaria rot fungus</name>
    <name type="synonym">Torula alternata</name>
    <dbReference type="NCBI Taxonomy" id="5599"/>
    <lineage>
        <taxon>Eukaryota</taxon>
        <taxon>Fungi</taxon>
        <taxon>Dikarya</taxon>
        <taxon>Ascomycota</taxon>
        <taxon>Pezizomycotina</taxon>
        <taxon>Dothideomycetes</taxon>
        <taxon>Pleosporomycetidae</taxon>
        <taxon>Pleosporales</taxon>
        <taxon>Pleosporineae</taxon>
        <taxon>Pleosporaceae</taxon>
        <taxon>Alternaria</taxon>
        <taxon>Alternaria sect. Alternaria</taxon>
        <taxon>Alternaria alternata complex</taxon>
    </lineage>
</organism>
<dbReference type="OMA" id="YRFLEYW"/>
<evidence type="ECO:0000313" key="2">
    <source>
        <dbReference type="EMBL" id="RYN72111.1"/>
    </source>
</evidence>